<keyword evidence="2" id="KW-0812">Transmembrane</keyword>
<evidence type="ECO:0000256" key="1">
    <source>
        <dbReference type="SAM" id="MobiDB-lite"/>
    </source>
</evidence>
<dbReference type="EMBL" id="JNBR01000561">
    <property type="protein sequence ID" value="OQR91003.1"/>
    <property type="molecule type" value="Genomic_DNA"/>
</dbReference>
<protein>
    <recommendedName>
        <fullName evidence="5">Transmembrane protein</fullName>
    </recommendedName>
</protein>
<dbReference type="Proteomes" id="UP000243579">
    <property type="component" value="Unassembled WGS sequence"/>
</dbReference>
<reference evidence="3 4" key="1">
    <citation type="journal article" date="2014" name="Genome Biol. Evol.">
        <title>The secreted proteins of Achlya hypogyna and Thraustotheca clavata identify the ancestral oomycete secretome and reveal gene acquisitions by horizontal gene transfer.</title>
        <authorList>
            <person name="Misner I."/>
            <person name="Blouin N."/>
            <person name="Leonard G."/>
            <person name="Richards T.A."/>
            <person name="Lane C.E."/>
        </authorList>
    </citation>
    <scope>NUCLEOTIDE SEQUENCE [LARGE SCALE GENOMIC DNA]</scope>
    <source>
        <strain evidence="3 4">ATCC 48635</strain>
    </source>
</reference>
<sequence length="375" mass="41208">MSYRDEYPVGSDDDDEESRLLRSPRRRTPLHMNSYHAQIEQVTRSRKRTTRRLRLLLASVAAVVVVSSVSWRYEATWSSLEVGAPPSLMVERVASICDSSQCIDVVPKTKVVTSDCVSLDDDHIAVLAQHALDTLYASAWPADVNFTCSRPRVLNASVVPAVEITAPLALCPLDIQVSGVLTQQWSILSVNIRVRFVDTATNVMRAMRSIYVEPGVMAVVSDGWDDQSIRGLPGIVPSGHDRGIWLGLAFSAHGPASRLNISVEDVTRQRKRAAMTVAVPPNTGLLGIRLDRDGSSWMPGDYEVVVAGLLSLKFIVLSGNDAWGLNYQLLREALQPLQVSNDTSKQQPDGVCSGFANNITEYCSCSKPWTSRTQQ</sequence>
<evidence type="ECO:0000256" key="2">
    <source>
        <dbReference type="SAM" id="Phobius"/>
    </source>
</evidence>
<evidence type="ECO:0008006" key="5">
    <source>
        <dbReference type="Google" id="ProtNLM"/>
    </source>
</evidence>
<dbReference type="OrthoDB" id="70479at2759"/>
<organism evidence="3 4">
    <name type="scientific">Achlya hypogyna</name>
    <name type="common">Oomycete</name>
    <name type="synonym">Protoachlya hypogyna</name>
    <dbReference type="NCBI Taxonomy" id="1202772"/>
    <lineage>
        <taxon>Eukaryota</taxon>
        <taxon>Sar</taxon>
        <taxon>Stramenopiles</taxon>
        <taxon>Oomycota</taxon>
        <taxon>Saprolegniomycetes</taxon>
        <taxon>Saprolegniales</taxon>
        <taxon>Achlyaceae</taxon>
        <taxon>Achlya</taxon>
    </lineage>
</organism>
<accession>A0A1V9YZB4</accession>
<feature type="transmembrane region" description="Helical" evidence="2">
    <location>
        <begin position="53"/>
        <end position="73"/>
    </location>
</feature>
<keyword evidence="4" id="KW-1185">Reference proteome</keyword>
<proteinExistence type="predicted"/>
<keyword evidence="2" id="KW-0472">Membrane</keyword>
<gene>
    <name evidence="3" type="ORF">ACHHYP_05063</name>
</gene>
<evidence type="ECO:0000313" key="3">
    <source>
        <dbReference type="EMBL" id="OQR91003.1"/>
    </source>
</evidence>
<dbReference type="AlphaFoldDB" id="A0A1V9YZB4"/>
<evidence type="ECO:0000313" key="4">
    <source>
        <dbReference type="Proteomes" id="UP000243579"/>
    </source>
</evidence>
<keyword evidence="2" id="KW-1133">Transmembrane helix</keyword>
<comment type="caution">
    <text evidence="3">The sequence shown here is derived from an EMBL/GenBank/DDBJ whole genome shotgun (WGS) entry which is preliminary data.</text>
</comment>
<name>A0A1V9YZB4_ACHHY</name>
<feature type="region of interest" description="Disordered" evidence="1">
    <location>
        <begin position="1"/>
        <end position="27"/>
    </location>
</feature>